<dbReference type="RefSeq" id="WP_211299969.1">
    <property type="nucleotide sequence ID" value="NZ_JAUVYL010000105.1"/>
</dbReference>
<dbReference type="InterPro" id="IPR051398">
    <property type="entry name" value="Polysacch_Deacetylase"/>
</dbReference>
<accession>A0A2P8DW21</accession>
<gene>
    <name evidence="4" type="ORF">CLV48_11316</name>
</gene>
<comment type="subcellular location">
    <subcellularLocation>
        <location evidence="1">Secreted</location>
    </subcellularLocation>
</comment>
<comment type="caution">
    <text evidence="4">The sequence shown here is derived from an EMBL/GenBank/DDBJ whole genome shotgun (WGS) entry which is preliminary data.</text>
</comment>
<dbReference type="InterPro" id="IPR011330">
    <property type="entry name" value="Glyco_hydro/deAcase_b/a-brl"/>
</dbReference>
<keyword evidence="2" id="KW-0732">Signal</keyword>
<dbReference type="PANTHER" id="PTHR34216">
    <property type="match status" value="1"/>
</dbReference>
<dbReference type="PANTHER" id="PTHR34216:SF3">
    <property type="entry name" value="POLY-BETA-1,6-N-ACETYL-D-GLUCOSAMINE N-DEACETYLASE"/>
    <property type="match status" value="1"/>
</dbReference>
<keyword evidence="5" id="KW-1185">Reference proteome</keyword>
<evidence type="ECO:0000313" key="4">
    <source>
        <dbReference type="EMBL" id="PSL01423.1"/>
    </source>
</evidence>
<dbReference type="AlphaFoldDB" id="A0A2P8DW21"/>
<dbReference type="Gene3D" id="3.20.20.370">
    <property type="entry name" value="Glycoside hydrolase/deacetylase"/>
    <property type="match status" value="1"/>
</dbReference>
<proteinExistence type="predicted"/>
<evidence type="ECO:0000256" key="2">
    <source>
        <dbReference type="ARBA" id="ARBA00022729"/>
    </source>
</evidence>
<dbReference type="SUPFAM" id="SSF88713">
    <property type="entry name" value="Glycoside hydrolase/deacetylase"/>
    <property type="match status" value="1"/>
</dbReference>
<dbReference type="InterPro" id="IPR002509">
    <property type="entry name" value="NODB_dom"/>
</dbReference>
<sequence>MKPFLIISLDFELHWGRFDKKDLEQNLLYYRRTRESIPEVLELFHQYEIHATWATVGSLMAESEEEWKTFWPELKPTYEENRFSAYVWRQNQSKIWEEALFAPDLVKRIIDCPGQELGSHTFSHYYTCEKGQQKEEFRADLIAAKKIAWEKFERKLYSLVFPRNQMDLESVNIVKEEGFRAIRTNPSDWYWKKPEDENLVKRIFRTGDTLYPLGSKTTFNKPLRKQGEILEIPASRLLRPFKESSLFNQRRIRRIKGEMDYAARNGEVYHLWWHPHNFGNFPKENLLCLKELLDHFKYLRNEFGMTSISMSEV</sequence>
<protein>
    <submittedName>
        <fullName evidence="4">Polysaccharide deacetylase</fullName>
    </submittedName>
</protein>
<dbReference type="Pfam" id="PF01522">
    <property type="entry name" value="Polysacc_deac_1"/>
    <property type="match status" value="1"/>
</dbReference>
<dbReference type="EMBL" id="PYGF01000013">
    <property type="protein sequence ID" value="PSL01423.1"/>
    <property type="molecule type" value="Genomic_DNA"/>
</dbReference>
<evidence type="ECO:0000313" key="5">
    <source>
        <dbReference type="Proteomes" id="UP000240708"/>
    </source>
</evidence>
<name>A0A2P8DW21_9BACT</name>
<dbReference type="GO" id="GO:0005975">
    <property type="term" value="P:carbohydrate metabolic process"/>
    <property type="evidence" value="ECO:0007669"/>
    <property type="project" value="InterPro"/>
</dbReference>
<reference evidence="4 5" key="1">
    <citation type="submission" date="2018-03" db="EMBL/GenBank/DDBJ databases">
        <title>Genomic Encyclopedia of Archaeal and Bacterial Type Strains, Phase II (KMG-II): from individual species to whole genera.</title>
        <authorList>
            <person name="Goeker M."/>
        </authorList>
    </citation>
    <scope>NUCLEOTIDE SEQUENCE [LARGE SCALE GENOMIC DNA]</scope>
    <source>
        <strain evidence="4 5">DSM 28057</strain>
    </source>
</reference>
<dbReference type="CDD" id="cd10929">
    <property type="entry name" value="CE4_u5"/>
    <property type="match status" value="1"/>
</dbReference>
<dbReference type="GO" id="GO:0016810">
    <property type="term" value="F:hydrolase activity, acting on carbon-nitrogen (but not peptide) bonds"/>
    <property type="evidence" value="ECO:0007669"/>
    <property type="project" value="InterPro"/>
</dbReference>
<feature type="domain" description="NodB homology" evidence="3">
    <location>
        <begin position="34"/>
        <end position="181"/>
    </location>
</feature>
<organism evidence="4 5">
    <name type="scientific">Cecembia rubra</name>
    <dbReference type="NCBI Taxonomy" id="1485585"/>
    <lineage>
        <taxon>Bacteria</taxon>
        <taxon>Pseudomonadati</taxon>
        <taxon>Bacteroidota</taxon>
        <taxon>Cytophagia</taxon>
        <taxon>Cytophagales</taxon>
        <taxon>Cyclobacteriaceae</taxon>
        <taxon>Cecembia</taxon>
    </lineage>
</organism>
<evidence type="ECO:0000256" key="1">
    <source>
        <dbReference type="ARBA" id="ARBA00004613"/>
    </source>
</evidence>
<evidence type="ECO:0000259" key="3">
    <source>
        <dbReference type="Pfam" id="PF01522"/>
    </source>
</evidence>
<dbReference type="GO" id="GO:0005576">
    <property type="term" value="C:extracellular region"/>
    <property type="evidence" value="ECO:0007669"/>
    <property type="project" value="UniProtKB-SubCell"/>
</dbReference>
<dbReference type="Proteomes" id="UP000240708">
    <property type="component" value="Unassembled WGS sequence"/>
</dbReference>